<dbReference type="Pfam" id="PF03466">
    <property type="entry name" value="LysR_substrate"/>
    <property type="match status" value="1"/>
</dbReference>
<dbReference type="Gene3D" id="1.10.10.10">
    <property type="entry name" value="Winged helix-like DNA-binding domain superfamily/Winged helix DNA-binding domain"/>
    <property type="match status" value="1"/>
</dbReference>
<keyword evidence="8" id="KW-1185">Reference proteome</keyword>
<dbReference type="OrthoDB" id="9803735at2"/>
<name>A0A2S1R515_9ACTN</name>
<evidence type="ECO:0000256" key="1">
    <source>
        <dbReference type="ARBA" id="ARBA00009437"/>
    </source>
</evidence>
<dbReference type="SUPFAM" id="SSF46785">
    <property type="entry name" value="Winged helix' DNA-binding domain"/>
    <property type="match status" value="1"/>
</dbReference>
<evidence type="ECO:0000256" key="3">
    <source>
        <dbReference type="ARBA" id="ARBA00023125"/>
    </source>
</evidence>
<dbReference type="KEGG" id="dlu:A6035_03290"/>
<dbReference type="Proteomes" id="UP000244928">
    <property type="component" value="Chromosome"/>
</dbReference>
<sequence>MEPSLHRLRLLHELERRGTVTSVAAGLGYTVSAVSQQLSLLEREAGTPLFEKRGRGLALTEAGLVLAEHARTILSAVEDAGHAMESARAGVGTTLTAGVWASVATTLLPAGIAILSRDHPGIVVRSRELAPEDTTGAVRDGSLDLSFVLDYSSYAMADVPDLVRLPIAQETLHAVVPRGSMPSAQVSLSDLAGAPWVIAHPRSHFGRAVRIACRDAGFEPEVRHEAGEQSTALALVAAGLGVTLASDLGLSTFPADVDVLPLTDGLTRTVSITHRRRDARRRPLQAFVAAFTAAAREVGLDPPGGV</sequence>
<dbReference type="EMBL" id="CP015449">
    <property type="protein sequence ID" value="AWH91355.1"/>
    <property type="molecule type" value="Genomic_DNA"/>
</dbReference>
<dbReference type="Gene3D" id="3.40.190.290">
    <property type="match status" value="1"/>
</dbReference>
<organism evidence="7 8">
    <name type="scientific">Dietzia lutea</name>
    <dbReference type="NCBI Taxonomy" id="546160"/>
    <lineage>
        <taxon>Bacteria</taxon>
        <taxon>Bacillati</taxon>
        <taxon>Actinomycetota</taxon>
        <taxon>Actinomycetes</taxon>
        <taxon>Mycobacteriales</taxon>
        <taxon>Dietziaceae</taxon>
        <taxon>Dietzia</taxon>
    </lineage>
</organism>
<proteinExistence type="inferred from homology"/>
<protein>
    <submittedName>
        <fullName evidence="7">LysR family transcriptional regulator</fullName>
    </submittedName>
</protein>
<dbReference type="InterPro" id="IPR036390">
    <property type="entry name" value="WH_DNA-bd_sf"/>
</dbReference>
<dbReference type="PANTHER" id="PTHR30346">
    <property type="entry name" value="TRANSCRIPTIONAL DUAL REGULATOR HCAR-RELATED"/>
    <property type="match status" value="1"/>
</dbReference>
<dbReference type="GO" id="GO:0003700">
    <property type="term" value="F:DNA-binding transcription factor activity"/>
    <property type="evidence" value="ECO:0007669"/>
    <property type="project" value="InterPro"/>
</dbReference>
<dbReference type="SUPFAM" id="SSF53850">
    <property type="entry name" value="Periplasmic binding protein-like II"/>
    <property type="match status" value="1"/>
</dbReference>
<evidence type="ECO:0000256" key="5">
    <source>
        <dbReference type="ARBA" id="ARBA00023163"/>
    </source>
</evidence>
<keyword evidence="4" id="KW-0010">Activator</keyword>
<evidence type="ECO:0000256" key="2">
    <source>
        <dbReference type="ARBA" id="ARBA00023015"/>
    </source>
</evidence>
<comment type="similarity">
    <text evidence="1">Belongs to the LysR transcriptional regulatory family.</text>
</comment>
<keyword evidence="3" id="KW-0238">DNA-binding</keyword>
<evidence type="ECO:0000259" key="6">
    <source>
        <dbReference type="PROSITE" id="PS50931"/>
    </source>
</evidence>
<dbReference type="InterPro" id="IPR005119">
    <property type="entry name" value="LysR_subst-bd"/>
</dbReference>
<dbReference type="InterPro" id="IPR000847">
    <property type="entry name" value="LysR_HTH_N"/>
</dbReference>
<dbReference type="AlphaFoldDB" id="A0A2S1R515"/>
<dbReference type="CDD" id="cd08423">
    <property type="entry name" value="PBP2_LTTR_like_6"/>
    <property type="match status" value="1"/>
</dbReference>
<dbReference type="PROSITE" id="PS50931">
    <property type="entry name" value="HTH_LYSR"/>
    <property type="match status" value="1"/>
</dbReference>
<dbReference type="GO" id="GO:0003677">
    <property type="term" value="F:DNA binding"/>
    <property type="evidence" value="ECO:0007669"/>
    <property type="project" value="UniProtKB-KW"/>
</dbReference>
<keyword evidence="5" id="KW-0804">Transcription</keyword>
<dbReference type="RefSeq" id="WP_108846614.1">
    <property type="nucleotide sequence ID" value="NZ_CP015449.1"/>
</dbReference>
<reference evidence="7 8" key="1">
    <citation type="submission" date="2016-04" db="EMBL/GenBank/DDBJ databases">
        <title>Complete genome sequence of Dietzia lutea YIM 80766T, a strain isolated from desert soil in Egypt.</title>
        <authorList>
            <person name="Zhao J."/>
            <person name="Hu B."/>
            <person name="Geng S."/>
            <person name="Nie Y."/>
            <person name="Tang Y."/>
        </authorList>
    </citation>
    <scope>NUCLEOTIDE SEQUENCE [LARGE SCALE GENOMIC DNA]</scope>
    <source>
        <strain evidence="7 8">YIM 80766</strain>
    </source>
</reference>
<evidence type="ECO:0000313" key="7">
    <source>
        <dbReference type="EMBL" id="AWH91355.1"/>
    </source>
</evidence>
<accession>A0A2S1R515</accession>
<feature type="domain" description="HTH lysR-type" evidence="6">
    <location>
        <begin position="3"/>
        <end position="60"/>
    </location>
</feature>
<dbReference type="InterPro" id="IPR036388">
    <property type="entry name" value="WH-like_DNA-bd_sf"/>
</dbReference>
<dbReference type="GO" id="GO:0032993">
    <property type="term" value="C:protein-DNA complex"/>
    <property type="evidence" value="ECO:0007669"/>
    <property type="project" value="TreeGrafter"/>
</dbReference>
<evidence type="ECO:0000313" key="8">
    <source>
        <dbReference type="Proteomes" id="UP000244928"/>
    </source>
</evidence>
<keyword evidence="2" id="KW-0805">Transcription regulation</keyword>
<gene>
    <name evidence="7" type="ORF">A6035_03290</name>
</gene>
<dbReference type="PANTHER" id="PTHR30346:SF29">
    <property type="entry name" value="LYSR SUBSTRATE-BINDING"/>
    <property type="match status" value="1"/>
</dbReference>
<dbReference type="Pfam" id="PF00126">
    <property type="entry name" value="HTH_1"/>
    <property type="match status" value="1"/>
</dbReference>
<evidence type="ECO:0000256" key="4">
    <source>
        <dbReference type="ARBA" id="ARBA00023159"/>
    </source>
</evidence>